<gene>
    <name evidence="1" type="ORF">LIER_33503</name>
</gene>
<name>A0AAV3S0C4_LITER</name>
<evidence type="ECO:0008006" key="3">
    <source>
        <dbReference type="Google" id="ProtNLM"/>
    </source>
</evidence>
<keyword evidence="2" id="KW-1185">Reference proteome</keyword>
<dbReference type="Proteomes" id="UP001454036">
    <property type="component" value="Unassembled WGS sequence"/>
</dbReference>
<comment type="caution">
    <text evidence="1">The sequence shown here is derived from an EMBL/GenBank/DDBJ whole genome shotgun (WGS) entry which is preliminary data.</text>
</comment>
<reference evidence="1 2" key="1">
    <citation type="submission" date="2024-01" db="EMBL/GenBank/DDBJ databases">
        <title>The complete chloroplast genome sequence of Lithospermum erythrorhizon: insights into the phylogenetic relationship among Boraginaceae species and the maternal lineages of purple gromwells.</title>
        <authorList>
            <person name="Okada T."/>
            <person name="Watanabe K."/>
        </authorList>
    </citation>
    <scope>NUCLEOTIDE SEQUENCE [LARGE SCALE GENOMIC DNA]</scope>
</reference>
<evidence type="ECO:0000313" key="2">
    <source>
        <dbReference type="Proteomes" id="UP001454036"/>
    </source>
</evidence>
<sequence>MVFWKRGRGRGCGGVKKIFRVWFDDAVLASCAWTRGGWGWGDGERAEVFWWAEDGGWLEWAEVVGAIVGWWVDVVGGRGLVRQLGRRG</sequence>
<accession>A0AAV3S0C4</accession>
<dbReference type="EMBL" id="BAABME010013479">
    <property type="protein sequence ID" value="GAA0186215.1"/>
    <property type="molecule type" value="Genomic_DNA"/>
</dbReference>
<dbReference type="AlphaFoldDB" id="A0AAV3S0C4"/>
<proteinExistence type="predicted"/>
<protein>
    <recommendedName>
        <fullName evidence="3">Transmembrane protein</fullName>
    </recommendedName>
</protein>
<organism evidence="1 2">
    <name type="scientific">Lithospermum erythrorhizon</name>
    <name type="common">Purple gromwell</name>
    <name type="synonym">Lithospermum officinale var. erythrorhizon</name>
    <dbReference type="NCBI Taxonomy" id="34254"/>
    <lineage>
        <taxon>Eukaryota</taxon>
        <taxon>Viridiplantae</taxon>
        <taxon>Streptophyta</taxon>
        <taxon>Embryophyta</taxon>
        <taxon>Tracheophyta</taxon>
        <taxon>Spermatophyta</taxon>
        <taxon>Magnoliopsida</taxon>
        <taxon>eudicotyledons</taxon>
        <taxon>Gunneridae</taxon>
        <taxon>Pentapetalae</taxon>
        <taxon>asterids</taxon>
        <taxon>lamiids</taxon>
        <taxon>Boraginales</taxon>
        <taxon>Boraginaceae</taxon>
        <taxon>Boraginoideae</taxon>
        <taxon>Lithospermeae</taxon>
        <taxon>Lithospermum</taxon>
    </lineage>
</organism>
<evidence type="ECO:0000313" key="1">
    <source>
        <dbReference type="EMBL" id="GAA0186215.1"/>
    </source>
</evidence>